<evidence type="ECO:0000313" key="3">
    <source>
        <dbReference type="Proteomes" id="UP000013897"/>
    </source>
</evidence>
<dbReference type="AlphaFoldDB" id="A0A829FHP3"/>
<sequence>MILKVFVGVVIWIMTLMLGYFIGKEEGRKEGK</sequence>
<accession>A0A829FHP3</accession>
<keyword evidence="1" id="KW-0812">Transmembrane</keyword>
<evidence type="ECO:0000313" key="2">
    <source>
        <dbReference type="EMBL" id="EOM27888.1"/>
    </source>
</evidence>
<reference evidence="2 3" key="1">
    <citation type="submission" date="2013-02" db="EMBL/GenBank/DDBJ databases">
        <title>The Genome Sequence of Enterococcus faecium HM1072.</title>
        <authorList>
            <consortium name="The Broad Institute Genome Sequencing Platform"/>
            <consortium name="The Broad Institute Genome Sequencing Center for Infectious Disease"/>
            <person name="Earl A.M."/>
            <person name="Gilmore M.S."/>
            <person name="Lebreton F."/>
            <person name="Courvalin P."/>
            <person name="Walker B."/>
            <person name="Young S.K."/>
            <person name="Zeng Q."/>
            <person name="Gargeya S."/>
            <person name="Fitzgerald M."/>
            <person name="Haas B."/>
            <person name="Abouelleil A."/>
            <person name="Alvarado L."/>
            <person name="Arachchi H.M."/>
            <person name="Berlin A.M."/>
            <person name="Chapman S.B."/>
            <person name="Dewar J."/>
            <person name="Goldberg J."/>
            <person name="Griggs A."/>
            <person name="Gujja S."/>
            <person name="Hansen M."/>
            <person name="Howarth C."/>
            <person name="Imamovic A."/>
            <person name="Larimer J."/>
            <person name="McCowan C."/>
            <person name="Murphy C."/>
            <person name="Neiman D."/>
            <person name="Pearson M."/>
            <person name="Priest M."/>
            <person name="Roberts A."/>
            <person name="Saif S."/>
            <person name="Shea T."/>
            <person name="Sisk P."/>
            <person name="Sykes S."/>
            <person name="Wortman J."/>
            <person name="Nusbaum C."/>
            <person name="Birren B."/>
        </authorList>
    </citation>
    <scope>NUCLEOTIDE SEQUENCE [LARGE SCALE GENOMIC DNA]</scope>
    <source>
        <strain evidence="2 3">HM1072</strain>
    </source>
</reference>
<gene>
    <name evidence="2" type="ORF">SSM_00449</name>
</gene>
<protein>
    <submittedName>
        <fullName evidence="2">Uncharacterized protein</fullName>
    </submittedName>
</protein>
<organism evidence="2 3">
    <name type="scientific">Enterococcus faecium EnGen0192</name>
    <dbReference type="NCBI Taxonomy" id="1157487"/>
    <lineage>
        <taxon>Bacteria</taxon>
        <taxon>Bacillati</taxon>
        <taxon>Bacillota</taxon>
        <taxon>Bacilli</taxon>
        <taxon>Lactobacillales</taxon>
        <taxon>Enterococcaceae</taxon>
        <taxon>Enterococcus</taxon>
    </lineage>
</organism>
<keyword evidence="1" id="KW-1133">Transmembrane helix</keyword>
<dbReference type="EMBL" id="AITY01000006">
    <property type="protein sequence ID" value="EOM27888.1"/>
    <property type="molecule type" value="Genomic_DNA"/>
</dbReference>
<dbReference type="Proteomes" id="UP000013897">
    <property type="component" value="Unassembled WGS sequence"/>
</dbReference>
<evidence type="ECO:0000256" key="1">
    <source>
        <dbReference type="SAM" id="Phobius"/>
    </source>
</evidence>
<comment type="caution">
    <text evidence="2">The sequence shown here is derived from an EMBL/GenBank/DDBJ whole genome shotgun (WGS) entry which is preliminary data.</text>
</comment>
<feature type="transmembrane region" description="Helical" evidence="1">
    <location>
        <begin position="6"/>
        <end position="23"/>
    </location>
</feature>
<keyword evidence="1" id="KW-0472">Membrane</keyword>
<proteinExistence type="predicted"/>
<name>A0A829FHP3_ENTFC</name>